<feature type="region of interest" description="Disordered" evidence="7">
    <location>
        <begin position="575"/>
        <end position="618"/>
    </location>
</feature>
<feature type="transmembrane region" description="Helical" evidence="8">
    <location>
        <begin position="1121"/>
        <end position="1141"/>
    </location>
</feature>
<keyword evidence="6" id="KW-0325">Glycoprotein</keyword>
<dbReference type="PANTHER" id="PTHR23501">
    <property type="entry name" value="MAJOR FACILITATOR SUPERFAMILY"/>
    <property type="match status" value="1"/>
</dbReference>
<dbReference type="Gene3D" id="1.20.1250.20">
    <property type="entry name" value="MFS general substrate transporter like domains"/>
    <property type="match status" value="2"/>
</dbReference>
<evidence type="ECO:0000256" key="6">
    <source>
        <dbReference type="ARBA" id="ARBA00023180"/>
    </source>
</evidence>
<feature type="transmembrane region" description="Helical" evidence="8">
    <location>
        <begin position="959"/>
        <end position="976"/>
    </location>
</feature>
<dbReference type="Pfam" id="PF07690">
    <property type="entry name" value="MFS_1"/>
    <property type="match status" value="1"/>
</dbReference>
<evidence type="ECO:0000313" key="10">
    <source>
        <dbReference type="EMBL" id="KUM66102.1"/>
    </source>
</evidence>
<dbReference type="AlphaFoldDB" id="A0A101MT18"/>
<evidence type="ECO:0000256" key="8">
    <source>
        <dbReference type="SAM" id="Phobius"/>
    </source>
</evidence>
<feature type="transmembrane region" description="Helical" evidence="8">
    <location>
        <begin position="726"/>
        <end position="753"/>
    </location>
</feature>
<evidence type="ECO:0000313" key="11">
    <source>
        <dbReference type="Proteomes" id="UP000055045"/>
    </source>
</evidence>
<dbReference type="InterPro" id="IPR020846">
    <property type="entry name" value="MFS_dom"/>
</dbReference>
<proteinExistence type="inferred from homology"/>
<accession>A0A101MT18</accession>
<keyword evidence="5 8" id="KW-0472">Membrane</keyword>
<keyword evidence="11" id="KW-1185">Reference proteome</keyword>
<feature type="transmembrane region" description="Helical" evidence="8">
    <location>
        <begin position="919"/>
        <end position="939"/>
    </location>
</feature>
<protein>
    <recommendedName>
        <fullName evidence="9">Major facilitator superfamily (MFS) profile domain-containing protein</fullName>
    </recommendedName>
</protein>
<dbReference type="Proteomes" id="UP000055045">
    <property type="component" value="Unassembled WGS sequence"/>
</dbReference>
<feature type="transmembrane region" description="Helical" evidence="8">
    <location>
        <begin position="1047"/>
        <end position="1070"/>
    </location>
</feature>
<reference evidence="10 11" key="1">
    <citation type="submission" date="2015-10" db="EMBL/GenBank/DDBJ databases">
        <title>Genome sequencing of Penicillium freii.</title>
        <authorList>
            <person name="Nguyen H.D."/>
            <person name="Visagie C.M."/>
            <person name="Seifert K.A."/>
        </authorList>
    </citation>
    <scope>NUCLEOTIDE SEQUENCE [LARGE SCALE GENOMIC DNA]</scope>
    <source>
        <strain evidence="10 11">DAOM 242723</strain>
    </source>
</reference>
<feature type="compositionally biased region" description="Polar residues" evidence="7">
    <location>
        <begin position="578"/>
        <end position="593"/>
    </location>
</feature>
<feature type="transmembrane region" description="Helical" evidence="8">
    <location>
        <begin position="983"/>
        <end position="1001"/>
    </location>
</feature>
<dbReference type="GO" id="GO:0022857">
    <property type="term" value="F:transmembrane transporter activity"/>
    <property type="evidence" value="ECO:0007669"/>
    <property type="project" value="InterPro"/>
</dbReference>
<feature type="transmembrane region" description="Helical" evidence="8">
    <location>
        <begin position="627"/>
        <end position="649"/>
    </location>
</feature>
<organism evidence="10 11">
    <name type="scientific">Penicillium freii</name>
    <dbReference type="NCBI Taxonomy" id="48697"/>
    <lineage>
        <taxon>Eukaryota</taxon>
        <taxon>Fungi</taxon>
        <taxon>Dikarya</taxon>
        <taxon>Ascomycota</taxon>
        <taxon>Pezizomycotina</taxon>
        <taxon>Eurotiomycetes</taxon>
        <taxon>Eurotiomycetidae</taxon>
        <taxon>Eurotiales</taxon>
        <taxon>Aspergillaceae</taxon>
        <taxon>Penicillium</taxon>
    </lineage>
</organism>
<evidence type="ECO:0000256" key="2">
    <source>
        <dbReference type="ARBA" id="ARBA00007520"/>
    </source>
</evidence>
<feature type="transmembrane region" description="Helical" evidence="8">
    <location>
        <begin position="700"/>
        <end position="720"/>
    </location>
</feature>
<dbReference type="FunFam" id="1.20.1250.20:FF:000196">
    <property type="entry name" value="MFS toxin efflux pump (AflT)"/>
    <property type="match status" value="1"/>
</dbReference>
<gene>
    <name evidence="10" type="ORF">ACN42_g927</name>
</gene>
<dbReference type="CDD" id="cd12148">
    <property type="entry name" value="fungal_TF_MHR"/>
    <property type="match status" value="1"/>
</dbReference>
<keyword evidence="4 8" id="KW-1133">Transmembrane helix</keyword>
<feature type="region of interest" description="Disordered" evidence="7">
    <location>
        <begin position="97"/>
        <end position="134"/>
    </location>
</feature>
<dbReference type="CDD" id="cd17502">
    <property type="entry name" value="MFS_Azr1_MDR_like"/>
    <property type="match status" value="1"/>
</dbReference>
<evidence type="ECO:0000256" key="5">
    <source>
        <dbReference type="ARBA" id="ARBA00023136"/>
    </source>
</evidence>
<sequence>MEMHVPPVLVPSAVASHGVVVAAAVKGEWTNTVWRNTIHAVGWALVGNVFESDISHRCHRLNKECRVPQGRRKTLPKTLSRSVQLERKMDGLMSLLTSSGGRTDLPTPARRQPEVQGMGQTEVESEREDEETLASEEESLHAFRTQQLQFLPLIHIPATTTAGDLKRQSPFLWRCISAVESKHTARQATLCVRIRELAGKRLLVDCDKSLDLLQGVLVYLAWVTLHSQPQKSSLCMYSQMAIGLVFELGLNKPPPPDLSMTVSNSNAVGHMPGLEASISTRRTMNERRAVLSCFVLTSIIAQFLGRMEPLQWTPHMKQCLDILADSEESPSDGVLVQFTRTRLLADQIFQGPWSEGLYGLNSAQTLAAFHFKALHSRLETIKAEIPIQLADNKPILFHLYDTELSLHEAALVNPLADEEFSPQRLDHLYACLHVVKRFFDLFFTIPPAGYTSLALPYLTQVSHCLVTLFRLSTLDYPGWDKSTVKSTADILVIAEQIATRMGQVADAVGMRSEGVYGDPFSKLGMMMQKLRSEWAVRLPECPEVVADQSSGEPFSSSIEMGDLDWFMNWSEMGRKNGHPSSQHAANMSENSQPRLLKSDPTPWDHDDLNAENSNESNNQIDEYQPEWVEGIALVMVVSGITLVVFLMLLDMSIVSTAIPKITTQFDSLDDVAWYGSAYTISSAALQPLTGKFYNYFSSKWTFLSFFSIFEVGSLVCGVANSSKMLIIGRAVAGIGSSGMMNGALNILAGAVPIKKRPAMIGIIMGGNVLAKKNDFSTGLTSLAVGQLGLVGGPLVGGAFTTYSTWRWCFYMNLPIGALVGVLLLFTRVPDQKPKQPAREIMRSVILQKFDFIGFVLFAPASIMLLLALQYGGNEYSWDSATVIGLICGSVVTFVVFALWERHMGIEAMIPGHLVCDKIVLSSSLLSMMIFGFTMNLSYYLPIYFQSVRDKSALVSGVDLLPNILCQLVMAVVSGVLTSKLGYYLPWGVLGAILNAVGNGLLSTLSPTTSVPNWAGYESLVGFGRGAISQVPMIAIQNAVTGDDVSTAMAMMTCAQTFGGAIFLAVGQVIFAQTLKNKIPEYTPSVNAEAVIAAGATGFREVVSAQNLPGVLIAYAKSIDSVFYLNVALSCAQFVFAWGVGWRSVKKEKEDSEEEKVAESA</sequence>
<feature type="transmembrane region" description="Helical" evidence="8">
    <location>
        <begin position="880"/>
        <end position="899"/>
    </location>
</feature>
<comment type="subcellular location">
    <subcellularLocation>
        <location evidence="1">Membrane</location>
        <topology evidence="1">Multi-pass membrane protein</topology>
    </subcellularLocation>
</comment>
<evidence type="ECO:0000256" key="3">
    <source>
        <dbReference type="ARBA" id="ARBA00022692"/>
    </source>
</evidence>
<feature type="transmembrane region" description="Helical" evidence="8">
    <location>
        <begin position="849"/>
        <end position="868"/>
    </location>
</feature>
<dbReference type="PROSITE" id="PS50850">
    <property type="entry name" value="MFS"/>
    <property type="match status" value="1"/>
</dbReference>
<evidence type="ECO:0000259" key="9">
    <source>
        <dbReference type="PROSITE" id="PS50850"/>
    </source>
</evidence>
<dbReference type="GO" id="GO:0005886">
    <property type="term" value="C:plasma membrane"/>
    <property type="evidence" value="ECO:0007669"/>
    <property type="project" value="TreeGrafter"/>
</dbReference>
<dbReference type="SUPFAM" id="SSF103473">
    <property type="entry name" value="MFS general substrate transporter"/>
    <property type="match status" value="1"/>
</dbReference>
<evidence type="ECO:0000256" key="1">
    <source>
        <dbReference type="ARBA" id="ARBA00004141"/>
    </source>
</evidence>
<dbReference type="InterPro" id="IPR011701">
    <property type="entry name" value="MFS"/>
</dbReference>
<evidence type="ECO:0000256" key="4">
    <source>
        <dbReference type="ARBA" id="ARBA00022989"/>
    </source>
</evidence>
<feature type="domain" description="Major facilitator superfamily (MFS) profile" evidence="9">
    <location>
        <begin position="636"/>
        <end position="1144"/>
    </location>
</feature>
<comment type="caution">
    <text evidence="10">The sequence shown here is derived from an EMBL/GenBank/DDBJ whole genome shotgun (WGS) entry which is preliminary data.</text>
</comment>
<keyword evidence="3 8" id="KW-0812">Transmembrane</keyword>
<feature type="compositionally biased region" description="Acidic residues" evidence="7">
    <location>
        <begin position="123"/>
        <end position="134"/>
    </location>
</feature>
<feature type="transmembrane region" description="Helical" evidence="8">
    <location>
        <begin position="807"/>
        <end position="828"/>
    </location>
</feature>
<dbReference type="InterPro" id="IPR036259">
    <property type="entry name" value="MFS_trans_sf"/>
</dbReference>
<evidence type="ECO:0000256" key="7">
    <source>
        <dbReference type="SAM" id="MobiDB-lite"/>
    </source>
</evidence>
<feature type="transmembrane region" description="Helical" evidence="8">
    <location>
        <begin position="774"/>
        <end position="795"/>
    </location>
</feature>
<comment type="similarity">
    <text evidence="2">Belongs to the major facilitator superfamily. TCR/Tet family.</text>
</comment>
<name>A0A101MT18_PENFR</name>
<dbReference type="EMBL" id="LLXE01000014">
    <property type="protein sequence ID" value="KUM66102.1"/>
    <property type="molecule type" value="Genomic_DNA"/>
</dbReference>
<dbReference type="PANTHER" id="PTHR23501:SF193">
    <property type="entry name" value="MULTIDRUG TRANSPORTER, PUTATIVE (AFU_ORTHOLOGUE AFUA_8G00940)-RELATED"/>
    <property type="match status" value="1"/>
</dbReference>